<evidence type="ECO:0000313" key="3">
    <source>
        <dbReference type="Proteomes" id="UP000287872"/>
    </source>
</evidence>
<dbReference type="OrthoDB" id="46144at2"/>
<organism evidence="2 3">
    <name type="scientific">Clostridium tagluense</name>
    <dbReference type="NCBI Taxonomy" id="360422"/>
    <lineage>
        <taxon>Bacteria</taxon>
        <taxon>Bacillati</taxon>
        <taxon>Bacillota</taxon>
        <taxon>Clostridia</taxon>
        <taxon>Eubacteriales</taxon>
        <taxon>Clostridiaceae</taxon>
        <taxon>Clostridium</taxon>
    </lineage>
</organism>
<dbReference type="RefSeq" id="WP_124996915.1">
    <property type="nucleotide sequence ID" value="NZ_BHYK01000001.1"/>
</dbReference>
<gene>
    <name evidence="2" type="ORF">Ctaglu_00630</name>
</gene>
<comment type="caution">
    <text evidence="2">The sequence shown here is derived from an EMBL/GenBank/DDBJ whole genome shotgun (WGS) entry which is preliminary data.</text>
</comment>
<accession>A0A401UFU3</accession>
<name>A0A401UFU3_9CLOT</name>
<protein>
    <recommendedName>
        <fullName evidence="1">HipA N-terminal subdomain 1 domain-containing protein</fullName>
    </recommendedName>
</protein>
<dbReference type="EMBL" id="BHYK01000001">
    <property type="protein sequence ID" value="GCD08440.1"/>
    <property type="molecule type" value="Genomic_DNA"/>
</dbReference>
<sequence>MTSEVNNMMWMIWKNSQGESFKVGELSRRGEKYYFKYDISGVEKAEEYGFSPLPNLPRIDVEYFREELFSSFLNRIPGNDKRDVSSILKQYNLKQYDAFELLKKSGGKISTDSFEFVPPFDEECIGLEEK</sequence>
<dbReference type="GeneID" id="77239417"/>
<proteinExistence type="predicted"/>
<evidence type="ECO:0000313" key="2">
    <source>
        <dbReference type="EMBL" id="GCD08440.1"/>
    </source>
</evidence>
<keyword evidence="3" id="KW-1185">Reference proteome</keyword>
<dbReference type="Pfam" id="PF13657">
    <property type="entry name" value="Couple_hipA"/>
    <property type="match status" value="1"/>
</dbReference>
<dbReference type="Proteomes" id="UP000287872">
    <property type="component" value="Unassembled WGS sequence"/>
</dbReference>
<dbReference type="AlphaFoldDB" id="A0A401UFU3"/>
<dbReference type="InterPro" id="IPR017508">
    <property type="entry name" value="HipA_N1"/>
</dbReference>
<feature type="domain" description="HipA N-terminal subdomain 1" evidence="1">
    <location>
        <begin position="22"/>
        <end position="107"/>
    </location>
</feature>
<reference evidence="2 3" key="1">
    <citation type="submission" date="2018-11" db="EMBL/GenBank/DDBJ databases">
        <title>Genome sequencing and assembly of Clostridium tagluense strain A121.</title>
        <authorList>
            <person name="Murakami T."/>
            <person name="Segawa T."/>
            <person name="Shcherbakova V.A."/>
            <person name="Mori H."/>
            <person name="Yoshimura Y."/>
        </authorList>
    </citation>
    <scope>NUCLEOTIDE SEQUENCE [LARGE SCALE GENOMIC DNA]</scope>
    <source>
        <strain evidence="2 3">A121</strain>
    </source>
</reference>
<evidence type="ECO:0000259" key="1">
    <source>
        <dbReference type="Pfam" id="PF13657"/>
    </source>
</evidence>